<accession>A0ACC0LPA5</accession>
<protein>
    <submittedName>
        <fullName evidence="1">Uncharacterized protein</fullName>
    </submittedName>
</protein>
<reference evidence="1" key="1">
    <citation type="submission" date="2022-02" db="EMBL/GenBank/DDBJ databases">
        <title>Plant Genome Project.</title>
        <authorList>
            <person name="Zhang R.-G."/>
        </authorList>
    </citation>
    <scope>NUCLEOTIDE SEQUENCE</scope>
    <source>
        <strain evidence="1">AT1</strain>
    </source>
</reference>
<evidence type="ECO:0000313" key="2">
    <source>
        <dbReference type="Proteomes" id="UP001062846"/>
    </source>
</evidence>
<name>A0ACC0LPA5_RHOML</name>
<organism evidence="1 2">
    <name type="scientific">Rhododendron molle</name>
    <name type="common">Chinese azalea</name>
    <name type="synonym">Azalea mollis</name>
    <dbReference type="NCBI Taxonomy" id="49168"/>
    <lineage>
        <taxon>Eukaryota</taxon>
        <taxon>Viridiplantae</taxon>
        <taxon>Streptophyta</taxon>
        <taxon>Embryophyta</taxon>
        <taxon>Tracheophyta</taxon>
        <taxon>Spermatophyta</taxon>
        <taxon>Magnoliopsida</taxon>
        <taxon>eudicotyledons</taxon>
        <taxon>Gunneridae</taxon>
        <taxon>Pentapetalae</taxon>
        <taxon>asterids</taxon>
        <taxon>Ericales</taxon>
        <taxon>Ericaceae</taxon>
        <taxon>Ericoideae</taxon>
        <taxon>Rhodoreae</taxon>
        <taxon>Rhododendron</taxon>
    </lineage>
</organism>
<dbReference type="Proteomes" id="UP001062846">
    <property type="component" value="Chromosome 11"/>
</dbReference>
<proteinExistence type="predicted"/>
<gene>
    <name evidence="1" type="ORF">RHMOL_Rhmol11G0060700</name>
</gene>
<comment type="caution">
    <text evidence="1">The sequence shown here is derived from an EMBL/GenBank/DDBJ whole genome shotgun (WGS) entry which is preliminary data.</text>
</comment>
<keyword evidence="2" id="KW-1185">Reference proteome</keyword>
<evidence type="ECO:0000313" key="1">
    <source>
        <dbReference type="EMBL" id="KAI8530465.1"/>
    </source>
</evidence>
<sequence>MRSTHLLTAESLLLVLERKPATDFLQAGDYLAFSLASLALATTTATAAHPVWPRAPSFNSFHNANREKERLTLTA</sequence>
<dbReference type="EMBL" id="CM046398">
    <property type="protein sequence ID" value="KAI8530465.1"/>
    <property type="molecule type" value="Genomic_DNA"/>
</dbReference>